<dbReference type="EMBL" id="FOHX01000011">
    <property type="protein sequence ID" value="SEU32777.1"/>
    <property type="molecule type" value="Genomic_DNA"/>
</dbReference>
<dbReference type="GO" id="GO:0046491">
    <property type="term" value="P:L-methylmalonyl-CoA metabolic process"/>
    <property type="evidence" value="ECO:0007669"/>
    <property type="project" value="TreeGrafter"/>
</dbReference>
<evidence type="ECO:0000259" key="2">
    <source>
        <dbReference type="PROSITE" id="PS51819"/>
    </source>
</evidence>
<dbReference type="Proteomes" id="UP000199361">
    <property type="component" value="Unassembled WGS sequence"/>
</dbReference>
<dbReference type="Gene3D" id="3.10.180.10">
    <property type="entry name" value="2,3-Dihydroxybiphenyl 1,2-Dioxygenase, domain 1"/>
    <property type="match status" value="2"/>
</dbReference>
<keyword evidence="1" id="KW-0479">Metal-binding</keyword>
<evidence type="ECO:0000256" key="1">
    <source>
        <dbReference type="ARBA" id="ARBA00022723"/>
    </source>
</evidence>
<sequence>MTAKPLITHLRHVGIAMPDLDRQLAFYRDLWGLTPVADDTGVHFLAAEGSPEQYVVRLRKDDQKRLDLVSFGAASVEDVHTLCERLRTAGVRIISEPDDVDTPGGGYGFRFFDCDGRVIEVSTDVATRAFRRIEEHESIPVRLSHFVINSANPEQTVAWYVEHLGFRLSDSLCMGDRGEFMWFLRCNDWHHSLAVSRGPHHAVNHISFELRGLDEYMRGTGRLLRAGVQKIWGPGRHKAGDNTYSYFFDKAGNTVEYTTELQLVDWDEWHPSVFDVFKPDFIDQWGTSNPMNEFVSKWMHNDPDRGLFVAPPL</sequence>
<dbReference type="RefSeq" id="WP_091087936.1">
    <property type="nucleotide sequence ID" value="NZ_FOHX01000011.1"/>
</dbReference>
<keyword evidence="4" id="KW-1185">Reference proteome</keyword>
<proteinExistence type="predicted"/>
<feature type="domain" description="VOC" evidence="2">
    <location>
        <begin position="9"/>
        <end position="124"/>
    </location>
</feature>
<gene>
    <name evidence="3" type="ORF">SAMN05421811_11173</name>
</gene>
<dbReference type="CDD" id="cd08362">
    <property type="entry name" value="BphC5-RrK37_N_like"/>
    <property type="match status" value="1"/>
</dbReference>
<reference evidence="3 4" key="1">
    <citation type="submission" date="2016-10" db="EMBL/GenBank/DDBJ databases">
        <authorList>
            <person name="de Groot N.N."/>
        </authorList>
    </citation>
    <scope>NUCLEOTIDE SEQUENCE [LARGE SCALE GENOMIC DNA]</scope>
    <source>
        <strain evidence="3 4">CGMCC 4.5598</strain>
    </source>
</reference>
<dbReference type="AlphaFoldDB" id="A0A1I0L0U2"/>
<dbReference type="OrthoDB" id="3827654at2"/>
<dbReference type="SUPFAM" id="SSF54593">
    <property type="entry name" value="Glyoxalase/Bleomycin resistance protein/Dihydroxybiphenyl dioxygenase"/>
    <property type="match status" value="1"/>
</dbReference>
<accession>A0A1I0L0U2</accession>
<feature type="domain" description="VOC" evidence="2">
    <location>
        <begin position="142"/>
        <end position="260"/>
    </location>
</feature>
<dbReference type="Pfam" id="PF00903">
    <property type="entry name" value="Glyoxalase"/>
    <property type="match status" value="2"/>
</dbReference>
<dbReference type="PANTHER" id="PTHR43048">
    <property type="entry name" value="METHYLMALONYL-COA EPIMERASE"/>
    <property type="match status" value="1"/>
</dbReference>
<dbReference type="STRING" id="568860.SAMN05421811_11173"/>
<organism evidence="3 4">
    <name type="scientific">Nonomuraea wenchangensis</name>
    <dbReference type="NCBI Taxonomy" id="568860"/>
    <lineage>
        <taxon>Bacteria</taxon>
        <taxon>Bacillati</taxon>
        <taxon>Actinomycetota</taxon>
        <taxon>Actinomycetes</taxon>
        <taxon>Streptosporangiales</taxon>
        <taxon>Streptosporangiaceae</taxon>
        <taxon>Nonomuraea</taxon>
    </lineage>
</organism>
<keyword evidence="3" id="KW-0560">Oxidoreductase</keyword>
<dbReference type="PROSITE" id="PS51819">
    <property type="entry name" value="VOC"/>
    <property type="match status" value="2"/>
</dbReference>
<name>A0A1I0L0U2_9ACTN</name>
<dbReference type="GO" id="GO:0046872">
    <property type="term" value="F:metal ion binding"/>
    <property type="evidence" value="ECO:0007669"/>
    <property type="project" value="UniProtKB-KW"/>
</dbReference>
<dbReference type="InterPro" id="IPR037523">
    <property type="entry name" value="VOC_core"/>
</dbReference>
<dbReference type="PANTHER" id="PTHR43048:SF3">
    <property type="entry name" value="METHYLMALONYL-COA EPIMERASE, MITOCHONDRIAL"/>
    <property type="match status" value="1"/>
</dbReference>
<evidence type="ECO:0000313" key="4">
    <source>
        <dbReference type="Proteomes" id="UP000199361"/>
    </source>
</evidence>
<dbReference type="GO" id="GO:0051213">
    <property type="term" value="F:dioxygenase activity"/>
    <property type="evidence" value="ECO:0007669"/>
    <property type="project" value="UniProtKB-KW"/>
</dbReference>
<protein>
    <submittedName>
        <fullName evidence="3">Catechol-2,3-dioxygenase</fullName>
    </submittedName>
</protein>
<keyword evidence="3" id="KW-0223">Dioxygenase</keyword>
<dbReference type="InterPro" id="IPR029068">
    <property type="entry name" value="Glyas_Bleomycin-R_OHBP_Dase"/>
</dbReference>
<dbReference type="InterPro" id="IPR004360">
    <property type="entry name" value="Glyas_Fos-R_dOase_dom"/>
</dbReference>
<dbReference type="InterPro" id="IPR051785">
    <property type="entry name" value="MMCE/EMCE_epimerase"/>
</dbReference>
<evidence type="ECO:0000313" key="3">
    <source>
        <dbReference type="EMBL" id="SEU32777.1"/>
    </source>
</evidence>
<dbReference type="GO" id="GO:0004493">
    <property type="term" value="F:methylmalonyl-CoA epimerase activity"/>
    <property type="evidence" value="ECO:0007669"/>
    <property type="project" value="TreeGrafter"/>
</dbReference>